<dbReference type="AlphaFoldDB" id="A0A8J6L9I4"/>
<organism evidence="2 3">
    <name type="scientific">Tenebrio molitor</name>
    <name type="common">Yellow mealworm beetle</name>
    <dbReference type="NCBI Taxonomy" id="7067"/>
    <lineage>
        <taxon>Eukaryota</taxon>
        <taxon>Metazoa</taxon>
        <taxon>Ecdysozoa</taxon>
        <taxon>Arthropoda</taxon>
        <taxon>Hexapoda</taxon>
        <taxon>Insecta</taxon>
        <taxon>Pterygota</taxon>
        <taxon>Neoptera</taxon>
        <taxon>Endopterygota</taxon>
        <taxon>Coleoptera</taxon>
        <taxon>Polyphaga</taxon>
        <taxon>Cucujiformia</taxon>
        <taxon>Tenebrionidae</taxon>
        <taxon>Tenebrio</taxon>
    </lineage>
</organism>
<sequence length="503" mass="57498">MVEELGPRGLPPVRYQVAKVRIWGPTTPDYALMRPRPLAPAASTVIMRRRRSRLQQRETNHHEKTQSTVVDVVHGHSNALIVEPTYDIRNNKTPETLKELMNKKRALPSRQSKVFLIRKPNLTQAQTEVSHSLNLEFAGSDEGTVTIDNTEVICSPDPESDRGDEGAINIDNLRNKKRIYSNLRKCREQWQQEFKWLASRDNKAYCKSCRKFLEGGRRHMKRHEICQLHKKNENCCWDGFLGFTRRGPIQERPCKFSGLFRGFRLESERADSSAQTGIPNHSVTRSPVSLTANKRQDRSVFAAASYACLRSSTYDGIGGGSLTPATWSLFAQEALRILRDVSGKNSIRMHIPFLIRREPPPMQGMGLFAVIRVDSKVAITVPHRDYINYVRLDRVDRRPKRKNEHARLHRSFHASPEKNWKKSEFPNGAYVINAGERATPPLQEVDLRCCSSCAVAESCRRTNRLISRDRSSMEEGIREMEEKDGRPKKLGPPLDRIVPTKSL</sequence>
<evidence type="ECO:0000313" key="3">
    <source>
        <dbReference type="Proteomes" id="UP000719412"/>
    </source>
</evidence>
<accession>A0A8J6L9I4</accession>
<protein>
    <submittedName>
        <fullName evidence="2">Uncharacterized protein</fullName>
    </submittedName>
</protein>
<reference evidence="2" key="1">
    <citation type="journal article" date="2020" name="J Insects Food Feed">
        <title>The yellow mealworm (Tenebrio molitor) genome: a resource for the emerging insects as food and feed industry.</title>
        <authorList>
            <person name="Eriksson T."/>
            <person name="Andere A."/>
            <person name="Kelstrup H."/>
            <person name="Emery V."/>
            <person name="Picard C."/>
        </authorList>
    </citation>
    <scope>NUCLEOTIDE SEQUENCE</scope>
    <source>
        <strain evidence="2">Stoneville</strain>
        <tissue evidence="2">Whole head</tissue>
    </source>
</reference>
<dbReference type="EMBL" id="JABDTM020025531">
    <property type="protein sequence ID" value="KAH0813170.1"/>
    <property type="molecule type" value="Genomic_DNA"/>
</dbReference>
<evidence type="ECO:0000256" key="1">
    <source>
        <dbReference type="SAM" id="MobiDB-lite"/>
    </source>
</evidence>
<proteinExistence type="predicted"/>
<comment type="caution">
    <text evidence="2">The sequence shown here is derived from an EMBL/GenBank/DDBJ whole genome shotgun (WGS) entry which is preliminary data.</text>
</comment>
<reference evidence="2" key="2">
    <citation type="submission" date="2021-08" db="EMBL/GenBank/DDBJ databases">
        <authorList>
            <person name="Eriksson T."/>
        </authorList>
    </citation>
    <scope>NUCLEOTIDE SEQUENCE</scope>
    <source>
        <strain evidence="2">Stoneville</strain>
        <tissue evidence="2">Whole head</tissue>
    </source>
</reference>
<dbReference type="Proteomes" id="UP000719412">
    <property type="component" value="Unassembled WGS sequence"/>
</dbReference>
<feature type="region of interest" description="Disordered" evidence="1">
    <location>
        <begin position="401"/>
        <end position="420"/>
    </location>
</feature>
<keyword evidence="3" id="KW-1185">Reference proteome</keyword>
<feature type="compositionally biased region" description="Basic residues" evidence="1">
    <location>
        <begin position="401"/>
        <end position="412"/>
    </location>
</feature>
<feature type="region of interest" description="Disordered" evidence="1">
    <location>
        <begin position="470"/>
        <end position="503"/>
    </location>
</feature>
<gene>
    <name evidence="2" type="ORF">GEV33_009622</name>
</gene>
<feature type="compositionally biased region" description="Basic and acidic residues" evidence="1">
    <location>
        <begin position="470"/>
        <end position="487"/>
    </location>
</feature>
<name>A0A8J6L9I4_TENMO</name>
<evidence type="ECO:0000313" key="2">
    <source>
        <dbReference type="EMBL" id="KAH0813170.1"/>
    </source>
</evidence>